<sequence>MAPPPHPALLDALVLAVDGEEQLAAWRSLLSQGGAEAWEQAARRRRQLDTLARFVRAQPWLAHLMLQARRLARRMHTPPAVGLEATLNLPGLGAMLGPSQEQPETVPLTWGRIEPRTLAPGTRVRLRLQTTLEPIALFFVRSGQSGPLPGGTWDLEPGEAPVLLLACTGAQGARHAEEAMGMATAVAGLVLLEAPPPDPDMPTP</sequence>
<evidence type="ECO:0000313" key="2">
    <source>
        <dbReference type="EMBL" id="REG29527.1"/>
    </source>
</evidence>
<dbReference type="EMBL" id="CP011509">
    <property type="protein sequence ID" value="AKJ07774.1"/>
    <property type="molecule type" value="Genomic_DNA"/>
</dbReference>
<organism evidence="1 3">
    <name type="scientific">Archangium gephyra</name>
    <dbReference type="NCBI Taxonomy" id="48"/>
    <lineage>
        <taxon>Bacteria</taxon>
        <taxon>Pseudomonadati</taxon>
        <taxon>Myxococcota</taxon>
        <taxon>Myxococcia</taxon>
        <taxon>Myxococcales</taxon>
        <taxon>Cystobacterineae</taxon>
        <taxon>Archangiaceae</taxon>
        <taxon>Archangium</taxon>
    </lineage>
</organism>
<reference evidence="1 3" key="1">
    <citation type="submission" date="2015-05" db="EMBL/GenBank/DDBJ databases">
        <title>Genome assembly of Archangium gephyra DSM 2261.</title>
        <authorList>
            <person name="Sharma G."/>
            <person name="Subramanian S."/>
        </authorList>
    </citation>
    <scope>NUCLEOTIDE SEQUENCE [LARGE SCALE GENOMIC DNA]</scope>
    <source>
        <strain evidence="1 3">DSM 2261</strain>
    </source>
</reference>
<evidence type="ECO:0000313" key="4">
    <source>
        <dbReference type="Proteomes" id="UP000256345"/>
    </source>
</evidence>
<dbReference type="EMBL" id="QUMU01000007">
    <property type="protein sequence ID" value="REG29527.1"/>
    <property type="molecule type" value="Genomic_DNA"/>
</dbReference>
<evidence type="ECO:0000313" key="1">
    <source>
        <dbReference type="EMBL" id="AKJ07774.1"/>
    </source>
</evidence>
<dbReference type="KEGG" id="age:AA314_09400"/>
<dbReference type="Proteomes" id="UP000256345">
    <property type="component" value="Unassembled WGS sequence"/>
</dbReference>
<keyword evidence="4" id="KW-1185">Reference proteome</keyword>
<dbReference type="Proteomes" id="UP000035579">
    <property type="component" value="Chromosome"/>
</dbReference>
<evidence type="ECO:0000313" key="3">
    <source>
        <dbReference type="Proteomes" id="UP000035579"/>
    </source>
</evidence>
<gene>
    <name evidence="1" type="ORF">AA314_09400</name>
    <name evidence="2" type="ORF">ATI61_107223</name>
</gene>
<dbReference type="RefSeq" id="WP_047860715.1">
    <property type="nucleotide sequence ID" value="NZ_CP011509.1"/>
</dbReference>
<dbReference type="AlphaFoldDB" id="A0AAC8QHR5"/>
<reference evidence="2 4" key="2">
    <citation type="submission" date="2018-08" db="EMBL/GenBank/DDBJ databases">
        <title>Genomic Encyclopedia of Archaeal and Bacterial Type Strains, Phase II (KMG-II): from individual species to whole genera.</title>
        <authorList>
            <person name="Goeker M."/>
        </authorList>
    </citation>
    <scope>NUCLEOTIDE SEQUENCE [LARGE SCALE GENOMIC DNA]</scope>
    <source>
        <strain evidence="2 4">DSM 2261</strain>
    </source>
</reference>
<protein>
    <submittedName>
        <fullName evidence="1">Uncharacterized protein</fullName>
    </submittedName>
</protein>
<accession>A0AAC8QHR5</accession>
<name>A0AAC8QHR5_9BACT</name>
<proteinExistence type="predicted"/>